<dbReference type="HAMAP" id="MF_00336">
    <property type="entry name" value="BioD"/>
    <property type="match status" value="1"/>
</dbReference>
<dbReference type="GO" id="GO:0005829">
    <property type="term" value="C:cytosol"/>
    <property type="evidence" value="ECO:0007669"/>
    <property type="project" value="TreeGrafter"/>
</dbReference>
<evidence type="ECO:0000313" key="10">
    <source>
        <dbReference type="Proteomes" id="UP000198862"/>
    </source>
</evidence>
<dbReference type="AlphaFoldDB" id="A0A1I1SQF0"/>
<dbReference type="UniPathway" id="UPA00078">
    <property type="reaction ID" value="UER00161"/>
</dbReference>
<feature type="active site" evidence="8">
    <location>
        <position position="37"/>
    </location>
</feature>
<dbReference type="NCBIfam" id="TIGR00347">
    <property type="entry name" value="bioD"/>
    <property type="match status" value="1"/>
</dbReference>
<name>A0A1I1SQF0_9GAMM</name>
<feature type="binding site" evidence="8">
    <location>
        <position position="118"/>
    </location>
    <ligand>
        <name>Mg(2+)</name>
        <dbReference type="ChEBI" id="CHEBI:18420"/>
    </ligand>
</feature>
<accession>A0A1I1SQF0</accession>
<dbReference type="PANTHER" id="PTHR43210:SF5">
    <property type="entry name" value="DETHIOBIOTIN SYNTHETASE"/>
    <property type="match status" value="1"/>
</dbReference>
<dbReference type="PANTHER" id="PTHR43210">
    <property type="entry name" value="DETHIOBIOTIN SYNTHETASE"/>
    <property type="match status" value="1"/>
</dbReference>
<dbReference type="PIRSF" id="PIRSF006755">
    <property type="entry name" value="DTB_synth"/>
    <property type="match status" value="1"/>
</dbReference>
<protein>
    <recommendedName>
        <fullName evidence="8">ATP-dependent dethiobiotin synthetase BioD</fullName>
        <ecNumber evidence="8">6.3.3.3</ecNumber>
    </recommendedName>
    <alternativeName>
        <fullName evidence="8">DTB synthetase</fullName>
        <shortName evidence="8">DTBS</shortName>
    </alternativeName>
    <alternativeName>
        <fullName evidence="8">Dethiobiotin synthase</fullName>
    </alternativeName>
</protein>
<dbReference type="RefSeq" id="WP_091990321.1">
    <property type="nucleotide sequence ID" value="NZ_FOLO01000060.1"/>
</dbReference>
<proteinExistence type="inferred from homology"/>
<evidence type="ECO:0000256" key="2">
    <source>
        <dbReference type="ARBA" id="ARBA00022598"/>
    </source>
</evidence>
<dbReference type="GO" id="GO:0005524">
    <property type="term" value="F:ATP binding"/>
    <property type="evidence" value="ECO:0007669"/>
    <property type="project" value="UniProtKB-UniRule"/>
</dbReference>
<comment type="caution">
    <text evidence="8">Lacks conserved residue(s) required for the propagation of feature annotation.</text>
</comment>
<dbReference type="GO" id="GO:0004141">
    <property type="term" value="F:dethiobiotin synthase activity"/>
    <property type="evidence" value="ECO:0007669"/>
    <property type="project" value="UniProtKB-UniRule"/>
</dbReference>
<dbReference type="Proteomes" id="UP000198862">
    <property type="component" value="Unassembled WGS sequence"/>
</dbReference>
<dbReference type="Pfam" id="PF13500">
    <property type="entry name" value="AAA_26"/>
    <property type="match status" value="1"/>
</dbReference>
<dbReference type="FunFam" id="3.40.50.300:FF:000292">
    <property type="entry name" value="ATP-dependent dethiobiotin synthetase BioD"/>
    <property type="match status" value="1"/>
</dbReference>
<keyword evidence="7 8" id="KW-0460">Magnesium</keyword>
<dbReference type="GO" id="GO:0009102">
    <property type="term" value="P:biotin biosynthetic process"/>
    <property type="evidence" value="ECO:0007669"/>
    <property type="project" value="UniProtKB-UniRule"/>
</dbReference>
<dbReference type="SUPFAM" id="SSF52540">
    <property type="entry name" value="P-loop containing nucleoside triphosphate hydrolases"/>
    <property type="match status" value="1"/>
</dbReference>
<evidence type="ECO:0000256" key="5">
    <source>
        <dbReference type="ARBA" id="ARBA00022756"/>
    </source>
</evidence>
<dbReference type="InterPro" id="IPR004472">
    <property type="entry name" value="DTB_synth_BioD"/>
</dbReference>
<comment type="function">
    <text evidence="8">Catalyzes a mechanistically unusual reaction, the ATP-dependent insertion of CO2 between the N7 and N8 nitrogen atoms of 7,8-diaminopelargonic acid (DAPA, also called 7,8-diammoniononanoate) to form a ureido ring.</text>
</comment>
<evidence type="ECO:0000256" key="3">
    <source>
        <dbReference type="ARBA" id="ARBA00022723"/>
    </source>
</evidence>
<keyword evidence="10" id="KW-1185">Reference proteome</keyword>
<evidence type="ECO:0000256" key="1">
    <source>
        <dbReference type="ARBA" id="ARBA00022490"/>
    </source>
</evidence>
<comment type="cofactor">
    <cofactor evidence="8">
        <name>Mg(2+)</name>
        <dbReference type="ChEBI" id="CHEBI:18420"/>
    </cofactor>
</comment>
<keyword evidence="1 8" id="KW-0963">Cytoplasm</keyword>
<dbReference type="STRING" id="1123010.SAMN02745724_04611"/>
<organism evidence="9 10">
    <name type="scientific">Pseudoalteromonas denitrificans DSM 6059</name>
    <dbReference type="NCBI Taxonomy" id="1123010"/>
    <lineage>
        <taxon>Bacteria</taxon>
        <taxon>Pseudomonadati</taxon>
        <taxon>Pseudomonadota</taxon>
        <taxon>Gammaproteobacteria</taxon>
        <taxon>Alteromonadales</taxon>
        <taxon>Pseudoalteromonadaceae</taxon>
        <taxon>Pseudoalteromonas</taxon>
    </lineage>
</organism>
<evidence type="ECO:0000256" key="6">
    <source>
        <dbReference type="ARBA" id="ARBA00022840"/>
    </source>
</evidence>
<reference evidence="9 10" key="1">
    <citation type="submission" date="2016-10" db="EMBL/GenBank/DDBJ databases">
        <authorList>
            <person name="de Groot N.N."/>
        </authorList>
    </citation>
    <scope>NUCLEOTIDE SEQUENCE [LARGE SCALE GENOMIC DNA]</scope>
    <source>
        <strain evidence="9 10">DSM 6059</strain>
    </source>
</reference>
<feature type="binding site" evidence="8">
    <location>
        <begin position="118"/>
        <end position="121"/>
    </location>
    <ligand>
        <name>ATP</name>
        <dbReference type="ChEBI" id="CHEBI:30616"/>
    </ligand>
</feature>
<dbReference type="InterPro" id="IPR027417">
    <property type="entry name" value="P-loop_NTPase"/>
</dbReference>
<dbReference type="GO" id="GO:0000287">
    <property type="term" value="F:magnesium ion binding"/>
    <property type="evidence" value="ECO:0007669"/>
    <property type="project" value="UniProtKB-UniRule"/>
</dbReference>
<evidence type="ECO:0000256" key="7">
    <source>
        <dbReference type="ARBA" id="ARBA00022842"/>
    </source>
</evidence>
<keyword evidence="3 8" id="KW-0479">Metal-binding</keyword>
<comment type="pathway">
    <text evidence="8">Cofactor biosynthesis; biotin biosynthesis; biotin from 7,8-diaminononanoate: step 1/2.</text>
</comment>
<dbReference type="CDD" id="cd03109">
    <property type="entry name" value="DTBS"/>
    <property type="match status" value="1"/>
</dbReference>
<comment type="subunit">
    <text evidence="8">Homodimer.</text>
</comment>
<dbReference type="GO" id="GO:0042803">
    <property type="term" value="F:protein homodimerization activity"/>
    <property type="evidence" value="ECO:0007669"/>
    <property type="project" value="UniProtKB-ARBA"/>
</dbReference>
<comment type="subcellular location">
    <subcellularLocation>
        <location evidence="8">Cytoplasm</location>
    </subcellularLocation>
</comment>
<keyword evidence="4 8" id="KW-0547">Nucleotide-binding</keyword>
<dbReference type="Gene3D" id="3.40.50.300">
    <property type="entry name" value="P-loop containing nucleotide triphosphate hydrolases"/>
    <property type="match status" value="1"/>
</dbReference>
<feature type="binding site" evidence="8">
    <location>
        <begin position="12"/>
        <end position="17"/>
    </location>
    <ligand>
        <name>ATP</name>
        <dbReference type="ChEBI" id="CHEBI:30616"/>
    </ligand>
</feature>
<keyword evidence="6 8" id="KW-0067">ATP-binding</keyword>
<keyword evidence="2 8" id="KW-0436">Ligase</keyword>
<comment type="similarity">
    <text evidence="8">Belongs to the dethiobiotin synthetase family.</text>
</comment>
<keyword evidence="5 8" id="KW-0093">Biotin biosynthesis</keyword>
<dbReference type="EMBL" id="FOLO01000060">
    <property type="protein sequence ID" value="SFD46948.1"/>
    <property type="molecule type" value="Genomic_DNA"/>
</dbReference>
<sequence>MNEIFITGTDTEVGKTFISSLLIKYIKQHKKKVLGFKPIAAGAEYAFGELVNDDALTLLESGNVSVPYNIINPYIFEQAIAPHIAAQESKKCITLGGLNASYKSIKTRLDPEGYLITEGAGGWALPINEEDYLYDWVKAQNLNVILVVGLKLGCLNHALLTHAHMKSIGVNCIGWIANHIDPSMHAQQQNIDSLIARLPMPLLAVAPFYNDSESEKPKLQVYKVLSDVLNLK</sequence>
<feature type="binding site" evidence="8">
    <location>
        <position position="54"/>
    </location>
    <ligand>
        <name>Mg(2+)</name>
        <dbReference type="ChEBI" id="CHEBI:18420"/>
    </ligand>
</feature>
<gene>
    <name evidence="8" type="primary">bioD</name>
    <name evidence="9" type="ORF">SAMN02745724_04611</name>
</gene>
<comment type="catalytic activity">
    <reaction evidence="8">
        <text>(7R,8S)-7,8-diammoniononanoate + CO2 + ATP = (4R,5S)-dethiobiotin + ADP + phosphate + 3 H(+)</text>
        <dbReference type="Rhea" id="RHEA:15805"/>
        <dbReference type="ChEBI" id="CHEBI:15378"/>
        <dbReference type="ChEBI" id="CHEBI:16526"/>
        <dbReference type="ChEBI" id="CHEBI:30616"/>
        <dbReference type="ChEBI" id="CHEBI:43474"/>
        <dbReference type="ChEBI" id="CHEBI:149469"/>
        <dbReference type="ChEBI" id="CHEBI:149473"/>
        <dbReference type="ChEBI" id="CHEBI:456216"/>
        <dbReference type="EC" id="6.3.3.3"/>
    </reaction>
</comment>
<feature type="binding site" evidence="8">
    <location>
        <begin position="178"/>
        <end position="179"/>
    </location>
    <ligand>
        <name>ATP</name>
        <dbReference type="ChEBI" id="CHEBI:30616"/>
    </ligand>
</feature>
<evidence type="ECO:0000256" key="8">
    <source>
        <dbReference type="HAMAP-Rule" id="MF_00336"/>
    </source>
</evidence>
<feature type="binding site" evidence="8">
    <location>
        <position position="54"/>
    </location>
    <ligand>
        <name>ATP</name>
        <dbReference type="ChEBI" id="CHEBI:30616"/>
    </ligand>
</feature>
<dbReference type="EC" id="6.3.3.3" evidence="8"/>
<evidence type="ECO:0000256" key="4">
    <source>
        <dbReference type="ARBA" id="ARBA00022741"/>
    </source>
</evidence>
<dbReference type="OrthoDB" id="9802097at2"/>
<feature type="binding site" evidence="8">
    <location>
        <position position="16"/>
    </location>
    <ligand>
        <name>Mg(2+)</name>
        <dbReference type="ChEBI" id="CHEBI:18420"/>
    </ligand>
</feature>
<evidence type="ECO:0000313" key="9">
    <source>
        <dbReference type="EMBL" id="SFD46948.1"/>
    </source>
</evidence>